<evidence type="ECO:0000256" key="6">
    <source>
        <dbReference type="SAM" id="Coils"/>
    </source>
</evidence>
<comment type="subcellular location">
    <subcellularLocation>
        <location evidence="1">Nucleus</location>
    </subcellularLocation>
</comment>
<dbReference type="PANTHER" id="PTHR12683:SF13">
    <property type="entry name" value="CDK-ACTIVATING KINASE ASSEMBLY FACTOR MAT1"/>
    <property type="match status" value="1"/>
</dbReference>
<dbReference type="AlphaFoldDB" id="A0A1V2L642"/>
<evidence type="ECO:0000313" key="10">
    <source>
        <dbReference type="EMBL" id="ONH67210.1"/>
    </source>
</evidence>
<protein>
    <recommendedName>
        <fullName evidence="2">RNA polymerase II transcription factor B subunit 3</fullName>
    </recommendedName>
    <alternativeName>
        <fullName evidence="5">RNA polymerase II transcription factor B 38 kDa subunit</fullName>
    </alternativeName>
    <alternativeName>
        <fullName evidence="4">RNA polymerase II transcription factor B p38 subunit</fullName>
    </alternativeName>
</protein>
<dbReference type="STRING" id="36022.A0A1V2L642"/>
<dbReference type="Pfam" id="PF17121">
    <property type="entry name" value="zf-C3HC4_5"/>
    <property type="match status" value="1"/>
</dbReference>
<evidence type="ECO:0000256" key="3">
    <source>
        <dbReference type="ARBA" id="ARBA00023242"/>
    </source>
</evidence>
<dbReference type="GO" id="GO:0061575">
    <property type="term" value="F:cyclin-dependent protein serine/threonine kinase activator activity"/>
    <property type="evidence" value="ECO:0007669"/>
    <property type="project" value="InterPro"/>
</dbReference>
<sequence length="284" mass="33278">MCESCVDRIFAMGPAPCPYPGCGKILRKNKFKAQIFDDIGVEREVDVRKRVSEVFNKAADDFDDLDSFNKYLEDVEEIVFNLVNSVDIEDTERKLKAYEESNKANIEENKRQRQLEQEDFKRREELEQEYKVKKMLLEREVEQEDKRDREETKKQVLDSLATKGDAEQEIEKAQKSMLKRSSARKRRLNEQLEALRAANAPKKEEEEDLKIPFTPFNGDRITQKQWTTHDHYYDPFIDELKVKKDYLAGGFNATDVYERILSEAFLGLNCFIEREKASAPLPSN</sequence>
<dbReference type="GO" id="GO:0006357">
    <property type="term" value="P:regulation of transcription by RNA polymerase II"/>
    <property type="evidence" value="ECO:0007669"/>
    <property type="project" value="TreeGrafter"/>
</dbReference>
<keyword evidence="3" id="KW-0539">Nucleus</keyword>
<organism evidence="10 11">
    <name type="scientific">Cyberlindnera fabianii</name>
    <name type="common">Yeast</name>
    <name type="synonym">Hansenula fabianii</name>
    <dbReference type="NCBI Taxonomy" id="36022"/>
    <lineage>
        <taxon>Eukaryota</taxon>
        <taxon>Fungi</taxon>
        <taxon>Dikarya</taxon>
        <taxon>Ascomycota</taxon>
        <taxon>Saccharomycotina</taxon>
        <taxon>Saccharomycetes</taxon>
        <taxon>Phaffomycetales</taxon>
        <taxon>Phaffomycetaceae</taxon>
        <taxon>Cyberlindnera</taxon>
    </lineage>
</organism>
<feature type="region of interest" description="Disordered" evidence="7">
    <location>
        <begin position="141"/>
        <end position="169"/>
    </location>
</feature>
<dbReference type="InterPro" id="IPR015877">
    <property type="entry name" value="MAT1_centre"/>
</dbReference>
<keyword evidence="11" id="KW-1185">Reference proteome</keyword>
<dbReference type="GO" id="GO:0005675">
    <property type="term" value="C:transcription factor TFIIH holo complex"/>
    <property type="evidence" value="ECO:0007669"/>
    <property type="project" value="InterPro"/>
</dbReference>
<dbReference type="Proteomes" id="UP000189513">
    <property type="component" value="Unassembled WGS sequence"/>
</dbReference>
<evidence type="ECO:0000259" key="8">
    <source>
        <dbReference type="Pfam" id="PF06391"/>
    </source>
</evidence>
<evidence type="ECO:0000256" key="7">
    <source>
        <dbReference type="SAM" id="MobiDB-lite"/>
    </source>
</evidence>
<dbReference type="Gene3D" id="3.30.40.10">
    <property type="entry name" value="Zinc/RING finger domain, C3HC4 (zinc finger)"/>
    <property type="match status" value="1"/>
</dbReference>
<dbReference type="Pfam" id="PF06391">
    <property type="entry name" value="MAT1"/>
    <property type="match status" value="1"/>
</dbReference>
<dbReference type="NCBIfam" id="TIGR00570">
    <property type="entry name" value="cdk7"/>
    <property type="match status" value="1"/>
</dbReference>
<accession>A0A1V2L642</accession>
<comment type="caution">
    <text evidence="10">The sequence shown here is derived from an EMBL/GenBank/DDBJ whole genome shotgun (WGS) entry which is preliminary data.</text>
</comment>
<dbReference type="InterPro" id="IPR004575">
    <property type="entry name" value="MAT1/Tfb3"/>
</dbReference>
<dbReference type="OMA" id="PNKRDYY"/>
<dbReference type="InterPro" id="IPR001841">
    <property type="entry name" value="Znf_RING"/>
</dbReference>
<evidence type="ECO:0000256" key="5">
    <source>
        <dbReference type="ARBA" id="ARBA00033277"/>
    </source>
</evidence>
<dbReference type="VEuPathDB" id="FungiDB:BON22_2951"/>
<dbReference type="InterPro" id="IPR013083">
    <property type="entry name" value="Znf_RING/FYVE/PHD"/>
</dbReference>
<feature type="coiled-coil region" evidence="6">
    <location>
        <begin position="178"/>
        <end position="205"/>
    </location>
</feature>
<dbReference type="GO" id="GO:0006289">
    <property type="term" value="P:nucleotide-excision repair"/>
    <property type="evidence" value="ECO:0007669"/>
    <property type="project" value="InterPro"/>
</dbReference>
<feature type="compositionally biased region" description="Basic and acidic residues" evidence="7">
    <location>
        <begin position="141"/>
        <end position="156"/>
    </location>
</feature>
<feature type="domain" description="MAT1 centre" evidence="8">
    <location>
        <begin position="26"/>
        <end position="204"/>
    </location>
</feature>
<dbReference type="EMBL" id="MPUK01000005">
    <property type="protein sequence ID" value="ONH67210.1"/>
    <property type="molecule type" value="Genomic_DNA"/>
</dbReference>
<evidence type="ECO:0000256" key="2">
    <source>
        <dbReference type="ARBA" id="ARBA00022257"/>
    </source>
</evidence>
<evidence type="ECO:0000313" key="11">
    <source>
        <dbReference type="Proteomes" id="UP000189513"/>
    </source>
</evidence>
<evidence type="ECO:0000256" key="4">
    <source>
        <dbReference type="ARBA" id="ARBA00029873"/>
    </source>
</evidence>
<reference evidence="11" key="1">
    <citation type="journal article" date="2017" name="Genome Announc.">
        <title>Genome sequences of Cyberlindnera fabianii 65, Pichia kudriavzevii 129, and Saccharomyces cerevisiae 131 isolated from fermented masau fruits in Zimbabwe.</title>
        <authorList>
            <person name="van Rijswijck I.M.H."/>
            <person name="Derks M.F.L."/>
            <person name="Abee T."/>
            <person name="de Ridder D."/>
            <person name="Smid E.J."/>
        </authorList>
    </citation>
    <scope>NUCLEOTIDE SEQUENCE [LARGE SCALE GENOMIC DNA]</scope>
    <source>
        <strain evidence="11">65</strain>
    </source>
</reference>
<evidence type="ECO:0000256" key="1">
    <source>
        <dbReference type="ARBA" id="ARBA00004123"/>
    </source>
</evidence>
<evidence type="ECO:0000259" key="9">
    <source>
        <dbReference type="Pfam" id="PF17121"/>
    </source>
</evidence>
<dbReference type="PANTHER" id="PTHR12683">
    <property type="entry name" value="CDK-ACTIVATING KINASE ASSEMBLY FACTOR MAT1"/>
    <property type="match status" value="1"/>
</dbReference>
<proteinExistence type="predicted"/>
<gene>
    <name evidence="10" type="ORF">BON22_2951</name>
</gene>
<feature type="domain" description="RING-type" evidence="9">
    <location>
        <begin position="1"/>
        <end position="22"/>
    </location>
</feature>
<name>A0A1V2L642_CYBFA</name>
<keyword evidence="6" id="KW-0175">Coiled coil</keyword>